<feature type="transmembrane region" description="Helical" evidence="2">
    <location>
        <begin position="72"/>
        <end position="95"/>
    </location>
</feature>
<evidence type="ECO:0000259" key="3">
    <source>
        <dbReference type="SMART" id="SM00148"/>
    </source>
</evidence>
<evidence type="ECO:0000256" key="1">
    <source>
        <dbReference type="SAM" id="MobiDB-lite"/>
    </source>
</evidence>
<keyword evidence="2" id="KW-1133">Transmembrane helix</keyword>
<feature type="region of interest" description="Disordered" evidence="1">
    <location>
        <begin position="1"/>
        <end position="48"/>
    </location>
</feature>
<keyword evidence="2" id="KW-0812">Transmembrane</keyword>
<dbReference type="InterPro" id="IPR017946">
    <property type="entry name" value="PLC-like_Pdiesterase_TIM-brl"/>
</dbReference>
<dbReference type="Gene3D" id="3.20.20.190">
    <property type="entry name" value="Phosphatidylinositol (PI) phosphodiesterase"/>
    <property type="match status" value="1"/>
</dbReference>
<dbReference type="SMART" id="SM00148">
    <property type="entry name" value="PLCXc"/>
    <property type="match status" value="1"/>
</dbReference>
<evidence type="ECO:0000313" key="4">
    <source>
        <dbReference type="EMBL" id="CAJ1926105.1"/>
    </source>
</evidence>
<sequence>MEQHNRQEQQRRQEQQPLYLTSDAESSTHGMPVYSTSNKSPIQTLRGGNRKWNLPIPNDSSTNEQNNHEIAFVFRILVVLVSSMFVMFGMVKLFYNSSHKRQRRRKKRLDETMITAASSITVDLEANPKEELERENLLKAEKSVDTSMPIRASSKTKSPAKWLTTVGQDWMSHLDDDLSLAAISIPGSHDSGSRYGGVYVTTQTWSIGQQLDSGIRFLDIRCRREGKIFTIHHGPFYQHLWFDQILEVIRTFLEGHPSETILIRVKEEYDPKEGSDSFVAIWNRYMNELGYGDLLAKYPWDGKTIPTLGQVRGKFVLLRDFAWKGPEIGLHYNRFGNAFMEVQDDYSIPFVNGISKKKSEVKVFLEKAKNRSCQDSCHGDSGGTHQPLKIIINHCSGTKPPVYTPSFVAKRTNKVAYDGIGFSSSDKLCYNGIIVMDFPGESLIHRIILSNATETTISSTSPPTKTPFIISDAEHSA</sequence>
<dbReference type="AlphaFoldDB" id="A0AAD2FG27"/>
<dbReference type="CDD" id="cd08586">
    <property type="entry name" value="PI-PLCc_BcPLC_like"/>
    <property type="match status" value="1"/>
</dbReference>
<dbReference type="GO" id="GO:0006629">
    <property type="term" value="P:lipid metabolic process"/>
    <property type="evidence" value="ECO:0007669"/>
    <property type="project" value="InterPro"/>
</dbReference>
<gene>
    <name evidence="4" type="ORF">CYCCA115_LOCUS1189</name>
</gene>
<reference evidence="4" key="1">
    <citation type="submission" date="2023-08" db="EMBL/GenBank/DDBJ databases">
        <authorList>
            <person name="Audoor S."/>
            <person name="Bilcke G."/>
        </authorList>
    </citation>
    <scope>NUCLEOTIDE SEQUENCE</scope>
</reference>
<comment type="caution">
    <text evidence="4">The sequence shown here is derived from an EMBL/GenBank/DDBJ whole genome shotgun (WGS) entry which is preliminary data.</text>
</comment>
<dbReference type="Proteomes" id="UP001295423">
    <property type="component" value="Unassembled WGS sequence"/>
</dbReference>
<dbReference type="InterPro" id="IPR051057">
    <property type="entry name" value="PI-PLC_domain"/>
</dbReference>
<feature type="region of interest" description="Disordered" evidence="1">
    <location>
        <begin position="456"/>
        <end position="477"/>
    </location>
</feature>
<dbReference type="SUPFAM" id="SSF51695">
    <property type="entry name" value="PLC-like phosphodiesterases"/>
    <property type="match status" value="1"/>
</dbReference>
<dbReference type="PANTHER" id="PTHR13593:SF113">
    <property type="entry name" value="SI:DKEY-266F7.9"/>
    <property type="match status" value="1"/>
</dbReference>
<dbReference type="PROSITE" id="PS50007">
    <property type="entry name" value="PIPLC_X_DOMAIN"/>
    <property type="match status" value="1"/>
</dbReference>
<accession>A0AAD2FG27</accession>
<dbReference type="PANTHER" id="PTHR13593">
    <property type="match status" value="1"/>
</dbReference>
<keyword evidence="2" id="KW-0472">Membrane</keyword>
<evidence type="ECO:0000313" key="5">
    <source>
        <dbReference type="Proteomes" id="UP001295423"/>
    </source>
</evidence>
<keyword evidence="5" id="KW-1185">Reference proteome</keyword>
<feature type="compositionally biased region" description="Low complexity" evidence="1">
    <location>
        <begin position="456"/>
        <end position="471"/>
    </location>
</feature>
<evidence type="ECO:0000256" key="2">
    <source>
        <dbReference type="SAM" id="Phobius"/>
    </source>
</evidence>
<feature type="compositionally biased region" description="Basic and acidic residues" evidence="1">
    <location>
        <begin position="1"/>
        <end position="14"/>
    </location>
</feature>
<protein>
    <recommendedName>
        <fullName evidence="3">Phosphatidylinositol-specific phospholipase C X domain-containing protein</fullName>
    </recommendedName>
</protein>
<feature type="domain" description="Phosphatidylinositol-specific phospholipase C X" evidence="3">
    <location>
        <begin position="174"/>
        <end position="320"/>
    </location>
</feature>
<dbReference type="InterPro" id="IPR000909">
    <property type="entry name" value="PLipase_C_PInositol-sp_X_dom"/>
</dbReference>
<dbReference type="GO" id="GO:0008081">
    <property type="term" value="F:phosphoric diester hydrolase activity"/>
    <property type="evidence" value="ECO:0007669"/>
    <property type="project" value="InterPro"/>
</dbReference>
<dbReference type="EMBL" id="CAKOGP040000002">
    <property type="protein sequence ID" value="CAJ1926105.1"/>
    <property type="molecule type" value="Genomic_DNA"/>
</dbReference>
<proteinExistence type="predicted"/>
<name>A0AAD2FG27_9STRA</name>
<dbReference type="Pfam" id="PF00388">
    <property type="entry name" value="PI-PLC-X"/>
    <property type="match status" value="1"/>
</dbReference>
<organism evidence="4 5">
    <name type="scientific">Cylindrotheca closterium</name>
    <dbReference type="NCBI Taxonomy" id="2856"/>
    <lineage>
        <taxon>Eukaryota</taxon>
        <taxon>Sar</taxon>
        <taxon>Stramenopiles</taxon>
        <taxon>Ochrophyta</taxon>
        <taxon>Bacillariophyta</taxon>
        <taxon>Bacillariophyceae</taxon>
        <taxon>Bacillariophycidae</taxon>
        <taxon>Bacillariales</taxon>
        <taxon>Bacillariaceae</taxon>
        <taxon>Cylindrotheca</taxon>
    </lineage>
</organism>
<feature type="compositionally biased region" description="Polar residues" evidence="1">
    <location>
        <begin position="23"/>
        <end position="43"/>
    </location>
</feature>